<dbReference type="Proteomes" id="UP001642484">
    <property type="component" value="Unassembled WGS sequence"/>
</dbReference>
<feature type="compositionally biased region" description="Basic and acidic residues" evidence="2">
    <location>
        <begin position="42"/>
        <end position="53"/>
    </location>
</feature>
<dbReference type="EMBL" id="CAXAMN010022795">
    <property type="protein sequence ID" value="CAK9072700.1"/>
    <property type="molecule type" value="Genomic_DNA"/>
</dbReference>
<reference evidence="3 4" key="1">
    <citation type="submission" date="2024-02" db="EMBL/GenBank/DDBJ databases">
        <authorList>
            <person name="Chen Y."/>
            <person name="Shah S."/>
            <person name="Dougan E. K."/>
            <person name="Thang M."/>
            <person name="Chan C."/>
        </authorList>
    </citation>
    <scope>NUCLEOTIDE SEQUENCE [LARGE SCALE GENOMIC DNA]</scope>
</reference>
<keyword evidence="1" id="KW-0175">Coiled coil</keyword>
<evidence type="ECO:0000313" key="3">
    <source>
        <dbReference type="EMBL" id="CAK9072700.1"/>
    </source>
</evidence>
<name>A0ABP0P9G3_9DINO</name>
<feature type="coiled-coil region" evidence="1">
    <location>
        <begin position="110"/>
        <end position="144"/>
    </location>
</feature>
<feature type="region of interest" description="Disordered" evidence="2">
    <location>
        <begin position="25"/>
        <end position="65"/>
    </location>
</feature>
<keyword evidence="4" id="KW-1185">Reference proteome</keyword>
<sequence>MESAKEEAGNLALEDAPPEAGIVAVISQEMVPRGPPTTYGPHRREESRKKDGKGVGGHPAPLVNPFWSQTMKDEAMLRAMRPSSLPQGSAPSMSEAATEDPIGMDLKDVMKAVMAQNSMLKRELADLKKKVEDSNKEKDRGFKEVRHLLLRRRRREREQLPLEQFQSFLEGDMGDYMNLSIDLREIFIKLDGDPLQYLSRGLELFRQAAMEGETMRRKSLRLHTMEPQEGLDLVVEDYRIAR</sequence>
<accession>A0ABP0P9G3</accession>
<protein>
    <submittedName>
        <fullName evidence="3">Uncharacterized protein</fullName>
    </submittedName>
</protein>
<evidence type="ECO:0000256" key="2">
    <source>
        <dbReference type="SAM" id="MobiDB-lite"/>
    </source>
</evidence>
<comment type="caution">
    <text evidence="3">The sequence shown here is derived from an EMBL/GenBank/DDBJ whole genome shotgun (WGS) entry which is preliminary data.</text>
</comment>
<organism evidence="3 4">
    <name type="scientific">Durusdinium trenchii</name>
    <dbReference type="NCBI Taxonomy" id="1381693"/>
    <lineage>
        <taxon>Eukaryota</taxon>
        <taxon>Sar</taxon>
        <taxon>Alveolata</taxon>
        <taxon>Dinophyceae</taxon>
        <taxon>Suessiales</taxon>
        <taxon>Symbiodiniaceae</taxon>
        <taxon>Durusdinium</taxon>
    </lineage>
</organism>
<gene>
    <name evidence="3" type="ORF">CCMP2556_LOCUS35771</name>
</gene>
<proteinExistence type="predicted"/>
<evidence type="ECO:0000256" key="1">
    <source>
        <dbReference type="SAM" id="Coils"/>
    </source>
</evidence>
<evidence type="ECO:0000313" key="4">
    <source>
        <dbReference type="Proteomes" id="UP001642484"/>
    </source>
</evidence>